<gene>
    <name evidence="13" type="primary">modB</name>
    <name evidence="13" type="ORF">ACFFJK_10925</name>
</gene>
<dbReference type="PROSITE" id="PS50928">
    <property type="entry name" value="ABC_TM1"/>
    <property type="match status" value="1"/>
</dbReference>
<comment type="caution">
    <text evidence="11">Lacks conserved residue(s) required for the propagation of feature annotation.</text>
</comment>
<evidence type="ECO:0000256" key="1">
    <source>
        <dbReference type="ARBA" id="ARBA00002949"/>
    </source>
</evidence>
<comment type="function">
    <text evidence="1 11">Part of the binding-protein-dependent transport system for molybdenum; probably responsible for the translocation of the substrate across the membrane.</text>
</comment>
<keyword evidence="9 10" id="KW-0472">Membrane</keyword>
<evidence type="ECO:0000313" key="14">
    <source>
        <dbReference type="Proteomes" id="UP001589773"/>
    </source>
</evidence>
<evidence type="ECO:0000256" key="11">
    <source>
        <dbReference type="RuleBase" id="RU365097"/>
    </source>
</evidence>
<sequence>MIEAASFTSAVFSPELWAALELTLRLSLVTSLVLLAISIPLANWLNNSRMRGILFIETLVSLPIVLPPTVIGFYLLMLMAPQRPLGAAWLSVFGHPLPFSFAGLVAGSVVYSLPFAVQPIQSAFRNVSHDLVQSALALGLTRRQVFFSIVLPLSRNGILTGLSLSFAHTMGEFGVVLMLGGNIPGQTRVASIALYDEAQKLNYAAAHAYALVLLAISFAILVAIAFFQRKQHALFLGNN</sequence>
<evidence type="ECO:0000259" key="12">
    <source>
        <dbReference type="PROSITE" id="PS50928"/>
    </source>
</evidence>
<evidence type="ECO:0000256" key="5">
    <source>
        <dbReference type="ARBA" id="ARBA00022475"/>
    </source>
</evidence>
<evidence type="ECO:0000256" key="6">
    <source>
        <dbReference type="ARBA" id="ARBA00022505"/>
    </source>
</evidence>
<evidence type="ECO:0000256" key="4">
    <source>
        <dbReference type="ARBA" id="ARBA00022448"/>
    </source>
</evidence>
<evidence type="ECO:0000256" key="8">
    <source>
        <dbReference type="ARBA" id="ARBA00022989"/>
    </source>
</evidence>
<dbReference type="RefSeq" id="WP_379679164.1">
    <property type="nucleotide sequence ID" value="NZ_JBHLWP010000010.1"/>
</dbReference>
<keyword evidence="14" id="KW-1185">Reference proteome</keyword>
<accession>A0ABV6FGE7</accession>
<dbReference type="NCBIfam" id="TIGR02141">
    <property type="entry name" value="modB_ABC"/>
    <property type="match status" value="1"/>
</dbReference>
<keyword evidence="4 10" id="KW-0813">Transport</keyword>
<dbReference type="Pfam" id="PF00528">
    <property type="entry name" value="BPD_transp_1"/>
    <property type="match status" value="1"/>
</dbReference>
<dbReference type="InterPro" id="IPR000515">
    <property type="entry name" value="MetI-like"/>
</dbReference>
<evidence type="ECO:0000256" key="9">
    <source>
        <dbReference type="ARBA" id="ARBA00023136"/>
    </source>
</evidence>
<evidence type="ECO:0000256" key="7">
    <source>
        <dbReference type="ARBA" id="ARBA00022692"/>
    </source>
</evidence>
<feature type="transmembrane region" description="Helical" evidence="10">
    <location>
        <begin position="203"/>
        <end position="227"/>
    </location>
</feature>
<keyword evidence="6 11" id="KW-0500">Molybdenum</keyword>
<evidence type="ECO:0000256" key="3">
    <source>
        <dbReference type="ARBA" id="ARBA00007069"/>
    </source>
</evidence>
<proteinExistence type="inferred from homology"/>
<keyword evidence="7 10" id="KW-0812">Transmembrane</keyword>
<dbReference type="InterPro" id="IPR011867">
    <property type="entry name" value="ModB_ABC"/>
</dbReference>
<dbReference type="PANTHER" id="PTHR30183">
    <property type="entry name" value="MOLYBDENUM TRANSPORT SYSTEM PERMEASE PROTEIN MODB"/>
    <property type="match status" value="1"/>
</dbReference>
<feature type="transmembrane region" description="Helical" evidence="10">
    <location>
        <begin position="97"/>
        <end position="117"/>
    </location>
</feature>
<dbReference type="InterPro" id="IPR035906">
    <property type="entry name" value="MetI-like_sf"/>
</dbReference>
<dbReference type="Gene3D" id="1.10.3720.10">
    <property type="entry name" value="MetI-like"/>
    <property type="match status" value="1"/>
</dbReference>
<keyword evidence="8 10" id="KW-1133">Transmembrane helix</keyword>
<feature type="domain" description="ABC transmembrane type-1" evidence="12">
    <location>
        <begin position="20"/>
        <end position="224"/>
    </location>
</feature>
<organism evidence="13 14">
    <name type="scientific">Massilia consociata</name>
    <dbReference type="NCBI Taxonomy" id="760117"/>
    <lineage>
        <taxon>Bacteria</taxon>
        <taxon>Pseudomonadati</taxon>
        <taxon>Pseudomonadota</taxon>
        <taxon>Betaproteobacteria</taxon>
        <taxon>Burkholderiales</taxon>
        <taxon>Oxalobacteraceae</taxon>
        <taxon>Telluria group</taxon>
        <taxon>Massilia</taxon>
    </lineage>
</organism>
<dbReference type="CDD" id="cd06261">
    <property type="entry name" value="TM_PBP2"/>
    <property type="match status" value="1"/>
</dbReference>
<keyword evidence="5" id="KW-1003">Cell membrane</keyword>
<dbReference type="Proteomes" id="UP001589773">
    <property type="component" value="Unassembled WGS sequence"/>
</dbReference>
<evidence type="ECO:0000256" key="10">
    <source>
        <dbReference type="RuleBase" id="RU363032"/>
    </source>
</evidence>
<keyword evidence="11" id="KW-0997">Cell inner membrane</keyword>
<dbReference type="PANTHER" id="PTHR30183:SF8">
    <property type="entry name" value="MOLYBDENUM TRANSPORT SYSTEM PERMEASE"/>
    <property type="match status" value="1"/>
</dbReference>
<comment type="similarity">
    <text evidence="3 11">Belongs to the binding-protein-dependent transport system permease family. CysTW subfamily.</text>
</comment>
<protein>
    <recommendedName>
        <fullName evidence="11">Molybdenum transport system permease</fullName>
    </recommendedName>
</protein>
<reference evidence="13 14" key="1">
    <citation type="submission" date="2024-09" db="EMBL/GenBank/DDBJ databases">
        <authorList>
            <person name="Sun Q."/>
            <person name="Mori K."/>
        </authorList>
    </citation>
    <scope>NUCLEOTIDE SEQUENCE [LARGE SCALE GENOMIC DNA]</scope>
    <source>
        <strain evidence="13 14">CCM 7792</strain>
    </source>
</reference>
<dbReference type="EMBL" id="JBHLWP010000010">
    <property type="protein sequence ID" value="MFC0252404.1"/>
    <property type="molecule type" value="Genomic_DNA"/>
</dbReference>
<evidence type="ECO:0000313" key="13">
    <source>
        <dbReference type="EMBL" id="MFC0252404.1"/>
    </source>
</evidence>
<feature type="transmembrane region" description="Helical" evidence="10">
    <location>
        <begin position="22"/>
        <end position="42"/>
    </location>
</feature>
<comment type="subcellular location">
    <subcellularLocation>
        <location evidence="11">Cell inner membrane</location>
        <topology evidence="11">Multi-pass membrane protein</topology>
    </subcellularLocation>
    <subcellularLocation>
        <location evidence="2 10">Cell membrane</location>
        <topology evidence="2 10">Multi-pass membrane protein</topology>
    </subcellularLocation>
</comment>
<name>A0ABV6FGE7_9BURK</name>
<dbReference type="SUPFAM" id="SSF161098">
    <property type="entry name" value="MetI-like"/>
    <property type="match status" value="1"/>
</dbReference>
<feature type="transmembrane region" description="Helical" evidence="10">
    <location>
        <begin position="54"/>
        <end position="77"/>
    </location>
</feature>
<comment type="caution">
    <text evidence="13">The sequence shown here is derived from an EMBL/GenBank/DDBJ whole genome shotgun (WGS) entry which is preliminary data.</text>
</comment>
<evidence type="ECO:0000256" key="2">
    <source>
        <dbReference type="ARBA" id="ARBA00004651"/>
    </source>
</evidence>